<evidence type="ECO:0000256" key="1">
    <source>
        <dbReference type="ARBA" id="ARBA00004123"/>
    </source>
</evidence>
<feature type="region of interest" description="Disordered" evidence="7">
    <location>
        <begin position="307"/>
        <end position="333"/>
    </location>
</feature>
<proteinExistence type="predicted"/>
<keyword evidence="4" id="KW-0238">DNA-binding</keyword>
<evidence type="ECO:0000256" key="5">
    <source>
        <dbReference type="ARBA" id="ARBA00023163"/>
    </source>
</evidence>
<comment type="subcellular location">
    <subcellularLocation>
        <location evidence="1">Nucleus</location>
    </subcellularLocation>
</comment>
<evidence type="ECO:0000259" key="8">
    <source>
        <dbReference type="PROSITE" id="PS50888"/>
    </source>
</evidence>
<reference evidence="9" key="1">
    <citation type="submission" date="2018-05" db="EMBL/GenBank/DDBJ databases">
        <title>Draft genome of Mucuna pruriens seed.</title>
        <authorList>
            <person name="Nnadi N.E."/>
            <person name="Vos R."/>
            <person name="Hasami M.H."/>
            <person name="Devisetty U.K."/>
            <person name="Aguiy J.C."/>
        </authorList>
    </citation>
    <scope>NUCLEOTIDE SEQUENCE [LARGE SCALE GENOMIC DNA]</scope>
    <source>
        <strain evidence="9">JCA_2017</strain>
    </source>
</reference>
<dbReference type="STRING" id="157652.A0A371GA33"/>
<dbReference type="PROSITE" id="PS50888">
    <property type="entry name" value="BHLH"/>
    <property type="match status" value="1"/>
</dbReference>
<dbReference type="GO" id="GO:0000981">
    <property type="term" value="F:DNA-binding transcription factor activity, RNA polymerase II-specific"/>
    <property type="evidence" value="ECO:0007669"/>
    <property type="project" value="TreeGrafter"/>
</dbReference>
<name>A0A371GA33_MUCPR</name>
<dbReference type="AlphaFoldDB" id="A0A371GA33"/>
<dbReference type="InterPro" id="IPR045843">
    <property type="entry name" value="IND-like"/>
</dbReference>
<accession>A0A371GA33</accession>
<comment type="subunit">
    <text evidence="2">Homodimer.</text>
</comment>
<dbReference type="Gene3D" id="4.10.280.10">
    <property type="entry name" value="Helix-loop-helix DNA-binding domain"/>
    <property type="match status" value="1"/>
</dbReference>
<feature type="compositionally biased region" description="Low complexity" evidence="7">
    <location>
        <begin position="311"/>
        <end position="323"/>
    </location>
</feature>
<keyword evidence="3" id="KW-0805">Transcription regulation</keyword>
<evidence type="ECO:0000256" key="6">
    <source>
        <dbReference type="ARBA" id="ARBA00023242"/>
    </source>
</evidence>
<keyword evidence="5" id="KW-0804">Transcription</keyword>
<feature type="compositionally biased region" description="Basic and acidic residues" evidence="7">
    <location>
        <begin position="460"/>
        <end position="492"/>
    </location>
</feature>
<sequence>MAEEFHAAICGESWWNINSTRSVFPLMSSTCSVAAADAGNYSTWQSTDFVDLKGTRSCAEETNNLVSSDASLSFLDAEKPQLSDSASGTGSILIDSTLQMMGFGMSSSTSSNWNQSLLGSGFHSVLQEETGTAGGSSHNSQIQKDWSPKNFSSAGGNQEFSLDQQSLNSVVASTGLSCGFPIVSASFDYPPTLIQSLYDPEPQPQPHNTVFTNPSMSYSSTANYGTCSNELSPTWSKVSSLMKPSMPKQQLSGLHFSNNTSFWNASAEALNDIRAGVFASSQPQYQPPKFEEKPNCPNTLLNKLKREESSDAASAAKKNSSEPAFKRQRIETPSPLPTFKVRKEKLGDRITALQQLVSPFGKTDTASVLHEAIEYIKFLHDQVSVLTTPYMKNGAPIQHQQDCENLKESEGPKQDLRSRGLCLVPISSTFPVANETTVDFWTPTFGGALIGREEEGEEDTIGKEKIKAEENKREKRRKEKEVTLQRWTRKGE</sequence>
<dbReference type="EMBL" id="QJKJ01006231">
    <property type="protein sequence ID" value="RDX87427.1"/>
    <property type="molecule type" value="Genomic_DNA"/>
</dbReference>
<evidence type="ECO:0000256" key="7">
    <source>
        <dbReference type="SAM" id="MobiDB-lite"/>
    </source>
</evidence>
<feature type="non-terminal residue" evidence="9">
    <location>
        <position position="1"/>
    </location>
</feature>
<protein>
    <submittedName>
        <fullName evidence="9">Transcription factor bHLH112</fullName>
    </submittedName>
</protein>
<dbReference type="GO" id="GO:0005634">
    <property type="term" value="C:nucleus"/>
    <property type="evidence" value="ECO:0007669"/>
    <property type="project" value="UniProtKB-SubCell"/>
</dbReference>
<evidence type="ECO:0000313" key="10">
    <source>
        <dbReference type="Proteomes" id="UP000257109"/>
    </source>
</evidence>
<evidence type="ECO:0000313" key="9">
    <source>
        <dbReference type="EMBL" id="RDX87427.1"/>
    </source>
</evidence>
<dbReference type="FunFam" id="4.10.280.10:FF:000032">
    <property type="entry name" value="Transcription factor bHLH123 family"/>
    <property type="match status" value="1"/>
</dbReference>
<dbReference type="OrthoDB" id="673975at2759"/>
<dbReference type="CDD" id="cd11393">
    <property type="entry name" value="bHLH_AtbHLH_like"/>
    <property type="match status" value="1"/>
</dbReference>
<feature type="region of interest" description="Disordered" evidence="7">
    <location>
        <begin position="453"/>
        <end position="492"/>
    </location>
</feature>
<organism evidence="9 10">
    <name type="scientific">Mucuna pruriens</name>
    <name type="common">Velvet bean</name>
    <name type="synonym">Dolichos pruriens</name>
    <dbReference type="NCBI Taxonomy" id="157652"/>
    <lineage>
        <taxon>Eukaryota</taxon>
        <taxon>Viridiplantae</taxon>
        <taxon>Streptophyta</taxon>
        <taxon>Embryophyta</taxon>
        <taxon>Tracheophyta</taxon>
        <taxon>Spermatophyta</taxon>
        <taxon>Magnoliopsida</taxon>
        <taxon>eudicotyledons</taxon>
        <taxon>Gunneridae</taxon>
        <taxon>Pentapetalae</taxon>
        <taxon>rosids</taxon>
        <taxon>fabids</taxon>
        <taxon>Fabales</taxon>
        <taxon>Fabaceae</taxon>
        <taxon>Papilionoideae</taxon>
        <taxon>50 kb inversion clade</taxon>
        <taxon>NPAAA clade</taxon>
        <taxon>indigoferoid/millettioid clade</taxon>
        <taxon>Phaseoleae</taxon>
        <taxon>Mucuna</taxon>
    </lineage>
</organism>
<feature type="domain" description="BHLH" evidence="8">
    <location>
        <begin position="330"/>
        <end position="379"/>
    </location>
</feature>
<dbReference type="InterPro" id="IPR045239">
    <property type="entry name" value="bHLH95_bHLH"/>
</dbReference>
<keyword evidence="10" id="KW-1185">Reference proteome</keyword>
<dbReference type="InterPro" id="IPR036638">
    <property type="entry name" value="HLH_DNA-bd_sf"/>
</dbReference>
<comment type="caution">
    <text evidence="9">The sequence shown here is derived from an EMBL/GenBank/DDBJ whole genome shotgun (WGS) entry which is preliminary data.</text>
</comment>
<dbReference type="InterPro" id="IPR011598">
    <property type="entry name" value="bHLH_dom"/>
</dbReference>
<dbReference type="PANTHER" id="PTHR16223:SF238">
    <property type="entry name" value="TRANSCRIPTION FACTOR BHLH114"/>
    <property type="match status" value="1"/>
</dbReference>
<keyword evidence="6" id="KW-0539">Nucleus</keyword>
<dbReference type="Proteomes" id="UP000257109">
    <property type="component" value="Unassembled WGS sequence"/>
</dbReference>
<gene>
    <name evidence="9" type="primary">BHLH112</name>
    <name evidence="9" type="ORF">CR513_31097</name>
</gene>
<dbReference type="GO" id="GO:0046983">
    <property type="term" value="F:protein dimerization activity"/>
    <property type="evidence" value="ECO:0007669"/>
    <property type="project" value="InterPro"/>
</dbReference>
<dbReference type="SUPFAM" id="SSF47459">
    <property type="entry name" value="HLH, helix-loop-helix DNA-binding domain"/>
    <property type="match status" value="1"/>
</dbReference>
<evidence type="ECO:0000256" key="2">
    <source>
        <dbReference type="ARBA" id="ARBA00011738"/>
    </source>
</evidence>
<evidence type="ECO:0000256" key="3">
    <source>
        <dbReference type="ARBA" id="ARBA00023015"/>
    </source>
</evidence>
<evidence type="ECO:0000256" key="4">
    <source>
        <dbReference type="ARBA" id="ARBA00023125"/>
    </source>
</evidence>
<dbReference type="GO" id="GO:0000978">
    <property type="term" value="F:RNA polymerase II cis-regulatory region sequence-specific DNA binding"/>
    <property type="evidence" value="ECO:0007669"/>
    <property type="project" value="TreeGrafter"/>
</dbReference>
<dbReference type="PANTHER" id="PTHR16223">
    <property type="entry name" value="TRANSCRIPTION FACTOR BHLH83-RELATED"/>
    <property type="match status" value="1"/>
</dbReference>